<gene>
    <name evidence="1" type="ORF">ISS97_17710</name>
</gene>
<dbReference type="PROSITE" id="PS00409">
    <property type="entry name" value="PROKAR_NTER_METHYL"/>
    <property type="match status" value="1"/>
</dbReference>
<dbReference type="EMBL" id="JADIKD010000012">
    <property type="protein sequence ID" value="MFK2919111.1"/>
    <property type="molecule type" value="Genomic_DNA"/>
</dbReference>
<sequence>MPPRARGFSLLEVIAAILLLAIAFAALMKVAGGSMNLSSRAAEISRADMWAQSKLDGLGVAEPVRAGDDKGDFDLDYRWRMRVTRWTEPGVPADSTLTLYRVELDVQWGDMRSPRSTRYVTLRAVDEKPSPAPARGAP</sequence>
<proteinExistence type="predicted"/>
<dbReference type="NCBIfam" id="TIGR02532">
    <property type="entry name" value="IV_pilin_GFxxxE"/>
    <property type="match status" value="1"/>
</dbReference>
<reference evidence="1 2" key="1">
    <citation type="submission" date="2020-10" db="EMBL/GenBank/DDBJ databases">
        <title>Phylogeny of dyella-like bacteria.</title>
        <authorList>
            <person name="Fu J."/>
        </authorList>
    </citation>
    <scope>NUCLEOTIDE SEQUENCE [LARGE SCALE GENOMIC DNA]</scope>
    <source>
        <strain evidence="1 2">BB4</strain>
    </source>
</reference>
<organism evidence="1 2">
    <name type="scientific">Dyella koreensis</name>
    <dbReference type="NCBI Taxonomy" id="311235"/>
    <lineage>
        <taxon>Bacteria</taxon>
        <taxon>Pseudomonadati</taxon>
        <taxon>Pseudomonadota</taxon>
        <taxon>Gammaproteobacteria</taxon>
        <taxon>Lysobacterales</taxon>
        <taxon>Rhodanobacteraceae</taxon>
        <taxon>Dyella</taxon>
    </lineage>
</organism>
<evidence type="ECO:0000313" key="2">
    <source>
        <dbReference type="Proteomes" id="UP001620408"/>
    </source>
</evidence>
<dbReference type="InterPro" id="IPR012902">
    <property type="entry name" value="N_methyl_site"/>
</dbReference>
<protein>
    <submittedName>
        <fullName evidence="1">Prepilin-type N-terminal cleavage/methylation domain-containing protein</fullName>
    </submittedName>
</protein>
<keyword evidence="2" id="KW-1185">Reference proteome</keyword>
<comment type="caution">
    <text evidence="1">The sequence shown here is derived from an EMBL/GenBank/DDBJ whole genome shotgun (WGS) entry which is preliminary data.</text>
</comment>
<accession>A0ABW8K893</accession>
<dbReference type="Proteomes" id="UP001620408">
    <property type="component" value="Unassembled WGS sequence"/>
</dbReference>
<dbReference type="Pfam" id="PF07963">
    <property type="entry name" value="N_methyl"/>
    <property type="match status" value="1"/>
</dbReference>
<evidence type="ECO:0000313" key="1">
    <source>
        <dbReference type="EMBL" id="MFK2919111.1"/>
    </source>
</evidence>
<name>A0ABW8K893_9GAMM</name>